<dbReference type="Gene3D" id="3.40.50.300">
    <property type="entry name" value="P-loop containing nucleotide triphosphate hydrolases"/>
    <property type="match status" value="1"/>
</dbReference>
<feature type="domain" description="Bacterial type II secretion system protein E" evidence="6">
    <location>
        <begin position="385"/>
        <end position="399"/>
    </location>
</feature>
<evidence type="ECO:0000256" key="2">
    <source>
        <dbReference type="ARBA" id="ARBA00006611"/>
    </source>
</evidence>
<accession>A0ABT0EAQ8</accession>
<evidence type="ECO:0000256" key="3">
    <source>
        <dbReference type="ARBA" id="ARBA00022490"/>
    </source>
</evidence>
<keyword evidence="8" id="KW-1185">Reference proteome</keyword>
<dbReference type="NCBIfam" id="TIGR02538">
    <property type="entry name" value="type_IV_pilB"/>
    <property type="match status" value="1"/>
</dbReference>
<gene>
    <name evidence="7" type="primary">pilB</name>
    <name evidence="7" type="ORF">MU846_14045</name>
</gene>
<dbReference type="Proteomes" id="UP001165524">
    <property type="component" value="Unassembled WGS sequence"/>
</dbReference>
<proteinExistence type="inferred from homology"/>
<evidence type="ECO:0000256" key="1">
    <source>
        <dbReference type="ARBA" id="ARBA00004496"/>
    </source>
</evidence>
<keyword evidence="5" id="KW-0067">ATP-binding</keyword>
<keyword evidence="4" id="KW-0547">Nucleotide-binding</keyword>
<dbReference type="Pfam" id="PF05157">
    <property type="entry name" value="MshEN"/>
    <property type="match status" value="1"/>
</dbReference>
<dbReference type="Gene3D" id="3.30.300.160">
    <property type="entry name" value="Type II secretion system, protein E, N-terminal domain"/>
    <property type="match status" value="1"/>
</dbReference>
<evidence type="ECO:0000313" key="8">
    <source>
        <dbReference type="Proteomes" id="UP001165524"/>
    </source>
</evidence>
<evidence type="ECO:0000313" key="7">
    <source>
        <dbReference type="EMBL" id="MCK0538833.1"/>
    </source>
</evidence>
<sequence length="568" mass="62158">MSMQLSGLARRLVDDAVLAEEAAREALNGARQEKLNLVTYVVRRGMARAADVARVVADEFGDPIIDLAAVNPDTLTKGLVDHKLLEKYRVLPLYRRGSRLFVAVSDPTNLQALEDLRFNTGLNIETVIAEEDKLGTMIDAVVNEAEGGAFKDLDEGLDDIDISSGEPGEAAEEDATSAADDAPIVRFVNKLLLDAIKIGASDLHFEPYEKTYRVRFRQDGILREIAKPPSNSAGKIAARLKVMSQLDISERRVPQDGRIKLKVSKTRSIDFRVNTCPTLFGEKIVLRILDPESAKMGIDALGYEEVQKQLYLDALEKPQGMILVTGPTGSGKTVSLYTGVNILNTPERNISTAEDPVEINLEGVNQVNVNTKTGMDFAAALKSFLRQDPDVILVGEIRDLETANIAVKAAQTGHLVLSTLHTNSAPETLTRLRNMGIPSFNIATSVILIIAQRLARRLCEHCKQPSDVPEQSLRELGFTEEDLATGFKVFAPQGCEKCNNGYKGRVGIYEVVKITDGIARIIMEEGNSIQIADQCRKEGFNDLTRSGLVKVMQGVTSLEEVNRVTSGN</sequence>
<protein>
    <submittedName>
        <fullName evidence="7">Type IV-A pilus assembly ATPase PilB</fullName>
    </submittedName>
</protein>
<comment type="subcellular location">
    <subcellularLocation>
        <location evidence="1">Cytoplasm</location>
    </subcellularLocation>
</comment>
<dbReference type="CDD" id="cd01129">
    <property type="entry name" value="PulE-GspE-like"/>
    <property type="match status" value="1"/>
</dbReference>
<dbReference type="PROSITE" id="PS00662">
    <property type="entry name" value="T2SP_E"/>
    <property type="match status" value="1"/>
</dbReference>
<dbReference type="InterPro" id="IPR001482">
    <property type="entry name" value="T2SS/T4SS_dom"/>
</dbReference>
<comment type="similarity">
    <text evidence="2">Belongs to the GSP E family.</text>
</comment>
<organism evidence="7 8">
    <name type="scientific">Alcanivorax quisquiliarum</name>
    <dbReference type="NCBI Taxonomy" id="2933565"/>
    <lineage>
        <taxon>Bacteria</taxon>
        <taxon>Pseudomonadati</taxon>
        <taxon>Pseudomonadota</taxon>
        <taxon>Gammaproteobacteria</taxon>
        <taxon>Oceanospirillales</taxon>
        <taxon>Alcanivoracaceae</taxon>
        <taxon>Alcanivorax</taxon>
    </lineage>
</organism>
<evidence type="ECO:0000259" key="6">
    <source>
        <dbReference type="PROSITE" id="PS00662"/>
    </source>
</evidence>
<dbReference type="SUPFAM" id="SSF160246">
    <property type="entry name" value="EspE N-terminal domain-like"/>
    <property type="match status" value="1"/>
</dbReference>
<name>A0ABT0EAQ8_9GAMM</name>
<dbReference type="SUPFAM" id="SSF52540">
    <property type="entry name" value="P-loop containing nucleoside triphosphate hydrolases"/>
    <property type="match status" value="1"/>
</dbReference>
<dbReference type="Pfam" id="PF00437">
    <property type="entry name" value="T2SSE"/>
    <property type="match status" value="1"/>
</dbReference>
<comment type="caution">
    <text evidence="7">The sequence shown here is derived from an EMBL/GenBank/DDBJ whole genome shotgun (WGS) entry which is preliminary data.</text>
</comment>
<evidence type="ECO:0000256" key="5">
    <source>
        <dbReference type="ARBA" id="ARBA00022840"/>
    </source>
</evidence>
<dbReference type="InterPro" id="IPR013374">
    <property type="entry name" value="ATPase_typ4_pilus-assembl_PilB"/>
</dbReference>
<keyword evidence="3" id="KW-0963">Cytoplasm</keyword>
<dbReference type="InterPro" id="IPR007831">
    <property type="entry name" value="T2SS_GspE_N"/>
</dbReference>
<dbReference type="InterPro" id="IPR037257">
    <property type="entry name" value="T2SS_E_N_sf"/>
</dbReference>
<evidence type="ECO:0000256" key="4">
    <source>
        <dbReference type="ARBA" id="ARBA00022741"/>
    </source>
</evidence>
<reference evidence="7" key="1">
    <citation type="submission" date="2022-04" db="EMBL/GenBank/DDBJ databases">
        <title>Alcanivorax sp. CY1518 draft genome sequence.</title>
        <authorList>
            <person name="Zhao G."/>
            <person name="An M."/>
        </authorList>
    </citation>
    <scope>NUCLEOTIDE SEQUENCE</scope>
    <source>
        <strain evidence="7">CY1518</strain>
    </source>
</reference>
<dbReference type="EMBL" id="JALKII010000016">
    <property type="protein sequence ID" value="MCK0538833.1"/>
    <property type="molecule type" value="Genomic_DNA"/>
</dbReference>
<dbReference type="InterPro" id="IPR027417">
    <property type="entry name" value="P-loop_NTPase"/>
</dbReference>
<dbReference type="PANTHER" id="PTHR30258:SF1">
    <property type="entry name" value="PROTEIN TRANSPORT PROTEIN HOFB HOMOLOG"/>
    <property type="match status" value="1"/>
</dbReference>
<dbReference type="Gene3D" id="3.30.450.90">
    <property type="match status" value="1"/>
</dbReference>
<dbReference type="PANTHER" id="PTHR30258">
    <property type="entry name" value="TYPE II SECRETION SYSTEM PROTEIN GSPE-RELATED"/>
    <property type="match status" value="1"/>
</dbReference>